<sequence>MTTQASLNATETQLTAHINNLYNTVFWALVQQAGETTTQAHAILRGTVSKQKHEILFSRFGLNYNGIGERYRKGSILVREEKVRNKVRKNLFRQMRACMNGALKKVAGERGRKRGRSHRKQRSAHE</sequence>
<accession>A0A2R6NS24</accession>
<dbReference type="PANTHER" id="PTHR12729">
    <property type="entry name" value="TRNA(HIS) GUANYLYLTRANSFERASE-RELATED"/>
    <property type="match status" value="1"/>
</dbReference>
<evidence type="ECO:0000256" key="1">
    <source>
        <dbReference type="SAM" id="MobiDB-lite"/>
    </source>
</evidence>
<feature type="compositionally biased region" description="Basic residues" evidence="1">
    <location>
        <begin position="111"/>
        <end position="126"/>
    </location>
</feature>
<dbReference type="AlphaFoldDB" id="A0A2R6NS24"/>
<comment type="caution">
    <text evidence="3">The sequence shown here is derived from an EMBL/GenBank/DDBJ whole genome shotgun (WGS) entry which is preliminary data.</text>
</comment>
<proteinExistence type="predicted"/>
<gene>
    <name evidence="3" type="ORF">PHLCEN_2v9059</name>
</gene>
<dbReference type="Gene3D" id="3.30.70.3000">
    <property type="match status" value="1"/>
</dbReference>
<organism evidence="3 4">
    <name type="scientific">Hermanssonia centrifuga</name>
    <dbReference type="NCBI Taxonomy" id="98765"/>
    <lineage>
        <taxon>Eukaryota</taxon>
        <taxon>Fungi</taxon>
        <taxon>Dikarya</taxon>
        <taxon>Basidiomycota</taxon>
        <taxon>Agaricomycotina</taxon>
        <taxon>Agaricomycetes</taxon>
        <taxon>Polyporales</taxon>
        <taxon>Meruliaceae</taxon>
        <taxon>Hermanssonia</taxon>
    </lineage>
</organism>
<dbReference type="InterPro" id="IPR038469">
    <property type="entry name" value="tRNAHis_GuaTrfase_Thg1_sf"/>
</dbReference>
<evidence type="ECO:0000313" key="4">
    <source>
        <dbReference type="Proteomes" id="UP000186601"/>
    </source>
</evidence>
<dbReference type="GO" id="GO:0000287">
    <property type="term" value="F:magnesium ion binding"/>
    <property type="evidence" value="ECO:0007669"/>
    <property type="project" value="InterPro"/>
</dbReference>
<dbReference type="Proteomes" id="UP000186601">
    <property type="component" value="Unassembled WGS sequence"/>
</dbReference>
<dbReference type="Pfam" id="PF14413">
    <property type="entry name" value="Thg1C"/>
    <property type="match status" value="1"/>
</dbReference>
<feature type="region of interest" description="Disordered" evidence="1">
    <location>
        <begin position="103"/>
        <end position="126"/>
    </location>
</feature>
<dbReference type="STRING" id="98765.A0A2R6NS24"/>
<name>A0A2R6NS24_9APHY</name>
<dbReference type="PANTHER" id="PTHR12729:SF6">
    <property type="entry name" value="TRNA(HIS) GUANYLYLTRANSFERASE-RELATED"/>
    <property type="match status" value="1"/>
</dbReference>
<feature type="domain" description="Thg1 C-terminal" evidence="2">
    <location>
        <begin position="13"/>
        <end position="103"/>
    </location>
</feature>
<dbReference type="InterPro" id="IPR007537">
    <property type="entry name" value="tRNAHis_GuaTrfase_Thg1"/>
</dbReference>
<evidence type="ECO:0000259" key="2">
    <source>
        <dbReference type="Pfam" id="PF14413"/>
    </source>
</evidence>
<protein>
    <recommendedName>
        <fullName evidence="2">Thg1 C-terminal domain-containing protein</fullName>
    </recommendedName>
</protein>
<evidence type="ECO:0000313" key="3">
    <source>
        <dbReference type="EMBL" id="PSR75579.1"/>
    </source>
</evidence>
<dbReference type="GO" id="GO:0006400">
    <property type="term" value="P:tRNA modification"/>
    <property type="evidence" value="ECO:0007669"/>
    <property type="project" value="InterPro"/>
</dbReference>
<dbReference type="GO" id="GO:0008193">
    <property type="term" value="F:tRNA guanylyltransferase activity"/>
    <property type="evidence" value="ECO:0007669"/>
    <property type="project" value="InterPro"/>
</dbReference>
<keyword evidence="4" id="KW-1185">Reference proteome</keyword>
<dbReference type="InterPro" id="IPR025845">
    <property type="entry name" value="Thg1_C_dom"/>
</dbReference>
<dbReference type="EMBL" id="MLYV02000883">
    <property type="protein sequence ID" value="PSR75579.1"/>
    <property type="molecule type" value="Genomic_DNA"/>
</dbReference>
<dbReference type="OrthoDB" id="62560at2759"/>
<reference evidence="3 4" key="1">
    <citation type="submission" date="2018-02" db="EMBL/GenBank/DDBJ databases">
        <title>Genome sequence of the basidiomycete white-rot fungus Phlebia centrifuga.</title>
        <authorList>
            <person name="Granchi Z."/>
            <person name="Peng M."/>
            <person name="de Vries R.P."/>
            <person name="Hilden K."/>
            <person name="Makela M.R."/>
            <person name="Grigoriev I."/>
            <person name="Riley R."/>
        </authorList>
    </citation>
    <scope>NUCLEOTIDE SEQUENCE [LARGE SCALE GENOMIC DNA]</scope>
    <source>
        <strain evidence="3 4">FBCC195</strain>
    </source>
</reference>